<feature type="transmembrane region" description="Helical" evidence="8">
    <location>
        <begin position="245"/>
        <end position="263"/>
    </location>
</feature>
<dbReference type="AlphaFoldDB" id="H8FV51"/>
<dbReference type="PROSITE" id="PS50929">
    <property type="entry name" value="ABC_TM1F"/>
    <property type="match status" value="1"/>
</dbReference>
<evidence type="ECO:0000256" key="3">
    <source>
        <dbReference type="ARBA" id="ARBA00022692"/>
    </source>
</evidence>
<dbReference type="eggNOG" id="COG4615">
    <property type="taxonomic scope" value="Bacteria"/>
</dbReference>
<feature type="transmembrane region" description="Helical" evidence="8">
    <location>
        <begin position="51"/>
        <end position="69"/>
    </location>
</feature>
<proteinExistence type="predicted"/>
<evidence type="ECO:0000256" key="5">
    <source>
        <dbReference type="ARBA" id="ARBA00022840"/>
    </source>
</evidence>
<dbReference type="Gene3D" id="3.40.50.300">
    <property type="entry name" value="P-loop containing nucleotide triphosphate hydrolases"/>
    <property type="match status" value="1"/>
</dbReference>
<dbReference type="CDD" id="cd03225">
    <property type="entry name" value="ABC_cobalt_CbiO_domain1"/>
    <property type="match status" value="1"/>
</dbReference>
<feature type="transmembrane region" description="Helical" evidence="8">
    <location>
        <begin position="143"/>
        <end position="170"/>
    </location>
</feature>
<evidence type="ECO:0000256" key="2">
    <source>
        <dbReference type="ARBA" id="ARBA00022448"/>
    </source>
</evidence>
<dbReference type="GO" id="GO:0043190">
    <property type="term" value="C:ATP-binding cassette (ABC) transporter complex"/>
    <property type="evidence" value="ECO:0007669"/>
    <property type="project" value="TreeGrafter"/>
</dbReference>
<dbReference type="PANTHER" id="PTHR43553">
    <property type="entry name" value="HEAVY METAL TRANSPORTER"/>
    <property type="match status" value="1"/>
</dbReference>
<dbReference type="GO" id="GO:0016887">
    <property type="term" value="F:ATP hydrolysis activity"/>
    <property type="evidence" value="ECO:0007669"/>
    <property type="project" value="InterPro"/>
</dbReference>
<keyword evidence="12" id="KW-1185">Reference proteome</keyword>
<name>H8FV51_MAGML</name>
<comment type="subcellular location">
    <subcellularLocation>
        <location evidence="1">Cell membrane</location>
        <topology evidence="1">Multi-pass membrane protein</topology>
    </subcellularLocation>
</comment>
<dbReference type="RefSeq" id="WP_002729893.1">
    <property type="nucleotide sequence ID" value="NZ_CAHP01000028.1"/>
</dbReference>
<evidence type="ECO:0000313" key="11">
    <source>
        <dbReference type="EMBL" id="CCG42239.1"/>
    </source>
</evidence>
<protein>
    <submittedName>
        <fullName evidence="11">Cyclic peptide transporter</fullName>
    </submittedName>
</protein>
<reference evidence="11 12" key="1">
    <citation type="journal article" date="2012" name="J. Bacteriol.">
        <title>Draft Genome Sequence of the Purple Photosynthetic Bacterium Phaeospirillum molischianum DSM120, a Particularly Versatile Bacterium.</title>
        <authorList>
            <person name="Duquesne K."/>
            <person name="Prima V."/>
            <person name="Ji B."/>
            <person name="Rouy Z."/>
            <person name="Medigue C."/>
            <person name="Talla E."/>
            <person name="Sturgis J.N."/>
        </authorList>
    </citation>
    <scope>NUCLEOTIDE SEQUENCE [LARGE SCALE GENOMIC DNA]</scope>
    <source>
        <strain evidence="12">DSM120</strain>
    </source>
</reference>
<dbReference type="Gene3D" id="1.20.1560.10">
    <property type="entry name" value="ABC transporter type 1, transmembrane domain"/>
    <property type="match status" value="1"/>
</dbReference>
<dbReference type="InterPro" id="IPR003593">
    <property type="entry name" value="AAA+_ATPase"/>
</dbReference>
<evidence type="ECO:0000256" key="8">
    <source>
        <dbReference type="SAM" id="Phobius"/>
    </source>
</evidence>
<evidence type="ECO:0000259" key="9">
    <source>
        <dbReference type="PROSITE" id="PS50893"/>
    </source>
</evidence>
<feature type="transmembrane region" description="Helical" evidence="8">
    <location>
        <begin position="269"/>
        <end position="295"/>
    </location>
</feature>
<feature type="transmembrane region" description="Helical" evidence="8">
    <location>
        <begin position="18"/>
        <end position="39"/>
    </location>
</feature>
<dbReference type="NCBIfam" id="TIGR01194">
    <property type="entry name" value="cyc_pep_trnsptr"/>
    <property type="match status" value="1"/>
</dbReference>
<dbReference type="GO" id="GO:1904680">
    <property type="term" value="F:peptide transmembrane transporter activity"/>
    <property type="evidence" value="ECO:0007669"/>
    <property type="project" value="InterPro"/>
</dbReference>
<dbReference type="Proteomes" id="UP000004169">
    <property type="component" value="Unassembled WGS sequence"/>
</dbReference>
<dbReference type="GO" id="GO:0005524">
    <property type="term" value="F:ATP binding"/>
    <property type="evidence" value="ECO:0007669"/>
    <property type="project" value="UniProtKB-KW"/>
</dbReference>
<dbReference type="EMBL" id="CAHP01000028">
    <property type="protein sequence ID" value="CCG42239.1"/>
    <property type="molecule type" value="Genomic_DNA"/>
</dbReference>
<dbReference type="STRING" id="1150626.PHAMO_340112"/>
<dbReference type="InterPro" id="IPR005898">
    <property type="entry name" value="Cyc_pep_transpt_SyrD/YojI"/>
</dbReference>
<dbReference type="Pfam" id="PF00005">
    <property type="entry name" value="ABC_tran"/>
    <property type="match status" value="1"/>
</dbReference>
<comment type="caution">
    <text evidence="11">The sequence shown here is derived from an EMBL/GenBank/DDBJ whole genome shotgun (WGS) entry which is preliminary data.</text>
</comment>
<evidence type="ECO:0000256" key="7">
    <source>
        <dbReference type="ARBA" id="ARBA00023136"/>
    </source>
</evidence>
<dbReference type="SUPFAM" id="SSF52540">
    <property type="entry name" value="P-loop containing nucleoside triphosphate hydrolases"/>
    <property type="match status" value="1"/>
</dbReference>
<evidence type="ECO:0000256" key="1">
    <source>
        <dbReference type="ARBA" id="ARBA00004651"/>
    </source>
</evidence>
<dbReference type="InterPro" id="IPR015856">
    <property type="entry name" value="ABC_transpr_CbiO/EcfA_su"/>
</dbReference>
<dbReference type="InterPro" id="IPR011527">
    <property type="entry name" value="ABC1_TM_dom"/>
</dbReference>
<dbReference type="PROSITE" id="PS50893">
    <property type="entry name" value="ABC_TRANSPORTER_2"/>
    <property type="match status" value="1"/>
</dbReference>
<sequence length="547" mass="60254">MRIIDLLTVQGGTPRLRLLGSAVASSIGGVLLLATVNLAAEKMARTGFDQVDWGLAAVFIAAAAIYYYAEVFLVGRVGADLETAIDFMRVRILGRIRRADFVQLERVGQQTLFESVTQATQTISQNSQFIALALRSGILSAAVLLYILYLSPLAFVVVAVGVSVGGWIYARLGARLHRRHQEMMKEEAGLFESLSDLFDGFKEIRLSSRRSADFGLAIAEQFRHVGTVRLDVQTHIFNQFIIGQVIFYFLLAVVVFAIPAYGLGAHIDIVKVATAVIFIIGPLSGLIHSLGILAASNAAAEKILRLDADLAGIEDVIEQVEPRSLPSDFSEIHLSGIRYAYDGAGDDSSFAIGPIDLTIKRGEIIFITGGNGSGKSTLMKVLCGFYRPQNGRIDVDGTAIGSATMRSYREMIAAVYSDFHLFPRLYGISPDRIAEAEPLLRMLEMDKISNLHGNRFNRIDLSTGQKKRLALVVALLEQRPVLVLDEWAADQDPHFRRRFYREILPELRRRGLTVIAVTHDDVYFDAADRRYHLDEGRLNIVPSAAGA</sequence>
<dbReference type="PANTHER" id="PTHR43553:SF11">
    <property type="entry name" value="ABC TRANSPORTER ATP-BINDING_PERMEASE PROTEIN YOJI"/>
    <property type="match status" value="1"/>
</dbReference>
<evidence type="ECO:0000256" key="4">
    <source>
        <dbReference type="ARBA" id="ARBA00022741"/>
    </source>
</evidence>
<keyword evidence="6 8" id="KW-1133">Transmembrane helix</keyword>
<evidence type="ECO:0000313" key="12">
    <source>
        <dbReference type="Proteomes" id="UP000004169"/>
    </source>
</evidence>
<keyword evidence="3 8" id="KW-0812">Transmembrane</keyword>
<evidence type="ECO:0000256" key="6">
    <source>
        <dbReference type="ARBA" id="ARBA00022989"/>
    </source>
</evidence>
<dbReference type="SUPFAM" id="SSF90123">
    <property type="entry name" value="ABC transporter transmembrane region"/>
    <property type="match status" value="1"/>
</dbReference>
<dbReference type="InterPro" id="IPR027417">
    <property type="entry name" value="P-loop_NTPase"/>
</dbReference>
<dbReference type="GO" id="GO:0140359">
    <property type="term" value="F:ABC-type transporter activity"/>
    <property type="evidence" value="ECO:0007669"/>
    <property type="project" value="InterPro"/>
</dbReference>
<keyword evidence="7 8" id="KW-0472">Membrane</keyword>
<accession>H8FV51</accession>
<dbReference type="InterPro" id="IPR036640">
    <property type="entry name" value="ABC1_TM_sf"/>
</dbReference>
<feature type="domain" description="ABC transmembrane type-1" evidence="10">
    <location>
        <begin position="18"/>
        <end position="295"/>
    </location>
</feature>
<feature type="domain" description="ABC transporter" evidence="9">
    <location>
        <begin position="332"/>
        <end position="547"/>
    </location>
</feature>
<gene>
    <name evidence="11" type="ORF">PHAMO_340112</name>
</gene>
<keyword evidence="2" id="KW-0813">Transport</keyword>
<dbReference type="OrthoDB" id="9760776at2"/>
<dbReference type="SMART" id="SM00382">
    <property type="entry name" value="AAA"/>
    <property type="match status" value="1"/>
</dbReference>
<organism evidence="11 12">
    <name type="scientific">Magnetospirillum molischianum DSM 120</name>
    <dbReference type="NCBI Taxonomy" id="1150626"/>
    <lineage>
        <taxon>Bacteria</taxon>
        <taxon>Pseudomonadati</taxon>
        <taxon>Pseudomonadota</taxon>
        <taxon>Alphaproteobacteria</taxon>
        <taxon>Rhodospirillales</taxon>
        <taxon>Rhodospirillaceae</taxon>
        <taxon>Magnetospirillum</taxon>
    </lineage>
</organism>
<keyword evidence="4" id="KW-0547">Nucleotide-binding</keyword>
<evidence type="ECO:0000259" key="10">
    <source>
        <dbReference type="PROSITE" id="PS50929"/>
    </source>
</evidence>
<keyword evidence="5" id="KW-0067">ATP-binding</keyword>
<dbReference type="GO" id="GO:0015833">
    <property type="term" value="P:peptide transport"/>
    <property type="evidence" value="ECO:0007669"/>
    <property type="project" value="InterPro"/>
</dbReference>
<dbReference type="InterPro" id="IPR003439">
    <property type="entry name" value="ABC_transporter-like_ATP-bd"/>
</dbReference>
<dbReference type="InterPro" id="IPR050095">
    <property type="entry name" value="ECF_ABC_transporter_ATP-bd"/>
</dbReference>